<evidence type="ECO:0000313" key="2">
    <source>
        <dbReference type="Proteomes" id="UP000095282"/>
    </source>
</evidence>
<keyword evidence="1" id="KW-0732">Signal</keyword>
<protein>
    <submittedName>
        <fullName evidence="3">SUN domain-containing protein</fullName>
    </submittedName>
</protein>
<keyword evidence="2" id="KW-1185">Reference proteome</keyword>
<organism evidence="2 3">
    <name type="scientific">Caenorhabditis tropicalis</name>
    <dbReference type="NCBI Taxonomy" id="1561998"/>
    <lineage>
        <taxon>Eukaryota</taxon>
        <taxon>Metazoa</taxon>
        <taxon>Ecdysozoa</taxon>
        <taxon>Nematoda</taxon>
        <taxon>Chromadorea</taxon>
        <taxon>Rhabditida</taxon>
        <taxon>Rhabditina</taxon>
        <taxon>Rhabditomorpha</taxon>
        <taxon>Rhabditoidea</taxon>
        <taxon>Rhabditidae</taxon>
        <taxon>Peloderinae</taxon>
        <taxon>Caenorhabditis</taxon>
    </lineage>
</organism>
<dbReference type="WBParaSite" id="Csp11.Scaffold627.g6668.t1">
    <property type="protein sequence ID" value="Csp11.Scaffold627.g6668.t1"/>
    <property type="gene ID" value="Csp11.Scaffold627.g6668"/>
</dbReference>
<dbReference type="STRING" id="1561998.A0A1I7TK07"/>
<name>A0A1I7TK07_9PELO</name>
<accession>A0A1I7TK07</accession>
<reference evidence="3" key="1">
    <citation type="submission" date="2016-11" db="UniProtKB">
        <authorList>
            <consortium name="WormBaseParasite"/>
        </authorList>
    </citation>
    <scope>IDENTIFICATION</scope>
</reference>
<feature type="chain" id="PRO_5009307660" evidence="1">
    <location>
        <begin position="21"/>
        <end position="104"/>
    </location>
</feature>
<evidence type="ECO:0000256" key="1">
    <source>
        <dbReference type="SAM" id="SignalP"/>
    </source>
</evidence>
<feature type="signal peptide" evidence="1">
    <location>
        <begin position="1"/>
        <end position="20"/>
    </location>
</feature>
<proteinExistence type="predicted"/>
<dbReference type="AlphaFoldDB" id="A0A1I7TK07"/>
<evidence type="ECO:0000313" key="3">
    <source>
        <dbReference type="WBParaSite" id="Csp11.Scaffold627.g6668.t1"/>
    </source>
</evidence>
<dbReference type="Proteomes" id="UP000095282">
    <property type="component" value="Unplaced"/>
</dbReference>
<sequence length="104" mass="11869">MKLEHLLLVVVLILLPKTEADQAVSFVKNWKEILLTDGVNNTTCTLFIDGCVRSVPYNVSKKVTKKSVNASEEETIPEKSIESFDEWTKKGEMQWQIKTVKTKK</sequence>